<sequence>MKSFDVVTIGAGGASYPAAFRLKKAGFSVIMIDDKGIMSGNCLAEGCVPSKAIIETVHTYKRISDFGDFRINYRDILKRKDKVQILRNGLHRKELEEAGIEILKGVAKIIDSSTVEVKTEAGNIKLNYKHLIIGSGAYTYMPQIKGIEYAITSADLFRIDPKIKDLPESIAIIGGGYIGVETASYMSIMGSRVELIERSDRILMDMDPEIVGKLEPLLPDMRVHFNNSVISIEPDGDGYKTTIIDNNGKSDSVITACVMMATGREPLIPEGTEEAGIKFNRKGIIVNSSMQTNIPNIYATGYVNGIAPLFHAAKRQSLIAANCIMSGDMPVDRFQDNCVPFTVYTIPNMSFTGITPEKAKELGIKYIKSKYKMADDSLAEIYNEPGGELDLIFDEDMKIIGGYVIGNDAGNIINEISMGLSKGLTARDFAELPHQHPMTFEGLDSAARKLF</sequence>
<dbReference type="Pfam" id="PF07992">
    <property type="entry name" value="Pyr_redox_2"/>
    <property type="match status" value="1"/>
</dbReference>
<keyword evidence="7" id="KW-0560">Oxidoreductase</keyword>
<evidence type="ECO:0000313" key="8">
    <source>
        <dbReference type="Proteomes" id="UP000546917"/>
    </source>
</evidence>
<dbReference type="SUPFAM" id="SSF51905">
    <property type="entry name" value="FAD/NAD(P)-binding domain"/>
    <property type="match status" value="1"/>
</dbReference>
<dbReference type="AlphaFoldDB" id="A0A7K4FPA7"/>
<dbReference type="GO" id="GO:0050660">
    <property type="term" value="F:flavin adenine dinucleotide binding"/>
    <property type="evidence" value="ECO:0007669"/>
    <property type="project" value="TreeGrafter"/>
</dbReference>
<comment type="caution">
    <text evidence="7">The sequence shown here is derived from an EMBL/GenBank/DDBJ whole genome shotgun (WGS) entry which is preliminary data.</text>
</comment>
<keyword evidence="3" id="KW-0274">FAD</keyword>
<evidence type="ECO:0000256" key="2">
    <source>
        <dbReference type="ARBA" id="ARBA00022630"/>
    </source>
</evidence>
<dbReference type="InterPro" id="IPR004099">
    <property type="entry name" value="Pyr_nucl-diS_OxRdtase_dimer"/>
</dbReference>
<dbReference type="GeneID" id="16026030"/>
<dbReference type="PIRSF" id="PIRSF000350">
    <property type="entry name" value="Mercury_reductase_MerA"/>
    <property type="match status" value="1"/>
</dbReference>
<dbReference type="NCBIfam" id="NF004943">
    <property type="entry name" value="PRK06292.2-1"/>
    <property type="match status" value="1"/>
</dbReference>
<dbReference type="GO" id="GO:0006103">
    <property type="term" value="P:2-oxoglutarate metabolic process"/>
    <property type="evidence" value="ECO:0007669"/>
    <property type="project" value="TreeGrafter"/>
</dbReference>
<protein>
    <submittedName>
        <fullName evidence="7">Dihydrolipoyl dehydrogenase</fullName>
        <ecNumber evidence="7">1.8.1.4</ecNumber>
    </submittedName>
</protein>
<dbReference type="PRINTS" id="PR00411">
    <property type="entry name" value="PNDRDTASEI"/>
</dbReference>
<evidence type="ECO:0000256" key="4">
    <source>
        <dbReference type="ARBA" id="ARBA00023027"/>
    </source>
</evidence>
<dbReference type="GO" id="GO:0004148">
    <property type="term" value="F:dihydrolipoyl dehydrogenase (NADH) activity"/>
    <property type="evidence" value="ECO:0007669"/>
    <property type="project" value="UniProtKB-EC"/>
</dbReference>
<feature type="domain" description="FAD/NAD(P)-binding" evidence="6">
    <location>
        <begin position="4"/>
        <end position="316"/>
    </location>
</feature>
<accession>A0A7K4FPA7</accession>
<dbReference type="InterPro" id="IPR050151">
    <property type="entry name" value="Class-I_Pyr_Nuc-Dis_Oxidored"/>
</dbReference>
<dbReference type="EC" id="1.8.1.4" evidence="7"/>
<evidence type="ECO:0000259" key="5">
    <source>
        <dbReference type="Pfam" id="PF02852"/>
    </source>
</evidence>
<dbReference type="InterPro" id="IPR001100">
    <property type="entry name" value="Pyr_nuc-diS_OxRdtase"/>
</dbReference>
<proteinExistence type="inferred from homology"/>
<reference evidence="7 8" key="1">
    <citation type="submission" date="2020-05" db="EMBL/GenBank/DDBJ databases">
        <authorList>
            <person name="Zhang R."/>
        </authorList>
    </citation>
    <scope>NUCLEOTIDE SEQUENCE [LARGE SCALE GENOMIC DNA]</scope>
    <source>
        <strain evidence="7 8">DSM 28986</strain>
    </source>
</reference>
<dbReference type="Proteomes" id="UP000546917">
    <property type="component" value="Unassembled WGS sequence"/>
</dbReference>
<comment type="similarity">
    <text evidence="1">Belongs to the class-I pyridine nucleotide-disulfide oxidoreductase family.</text>
</comment>
<dbReference type="InterPro" id="IPR036188">
    <property type="entry name" value="FAD/NAD-bd_sf"/>
</dbReference>
<organism evidence="7 8">
    <name type="scientific">Ferroplasma acidiphilum</name>
    <dbReference type="NCBI Taxonomy" id="74969"/>
    <lineage>
        <taxon>Archaea</taxon>
        <taxon>Methanobacteriati</taxon>
        <taxon>Thermoplasmatota</taxon>
        <taxon>Thermoplasmata</taxon>
        <taxon>Thermoplasmatales</taxon>
        <taxon>Ferroplasmaceae</taxon>
        <taxon>Ferroplasma</taxon>
    </lineage>
</organism>
<dbReference type="PANTHER" id="PTHR22912:SF151">
    <property type="entry name" value="DIHYDROLIPOYL DEHYDROGENASE, MITOCHONDRIAL"/>
    <property type="match status" value="1"/>
</dbReference>
<evidence type="ECO:0000256" key="1">
    <source>
        <dbReference type="ARBA" id="ARBA00007532"/>
    </source>
</evidence>
<dbReference type="Pfam" id="PF02852">
    <property type="entry name" value="Pyr_redox_dim"/>
    <property type="match status" value="1"/>
</dbReference>
<dbReference type="InterPro" id="IPR016156">
    <property type="entry name" value="FAD/NAD-linked_Rdtase_dimer_sf"/>
</dbReference>
<evidence type="ECO:0000313" key="7">
    <source>
        <dbReference type="EMBL" id="NOL60856.1"/>
    </source>
</evidence>
<dbReference type="Gene3D" id="3.30.390.30">
    <property type="match status" value="1"/>
</dbReference>
<dbReference type="SUPFAM" id="SSF55424">
    <property type="entry name" value="FAD/NAD-linked reductases, dimerisation (C-terminal) domain"/>
    <property type="match status" value="1"/>
</dbReference>
<keyword evidence="2" id="KW-0285">Flavoprotein</keyword>
<dbReference type="Gene3D" id="3.50.50.60">
    <property type="entry name" value="FAD/NAD(P)-binding domain"/>
    <property type="match status" value="2"/>
</dbReference>
<dbReference type="RefSeq" id="WP_009887913.1">
    <property type="nucleotide sequence ID" value="NZ_CP133600.1"/>
</dbReference>
<dbReference type="InterPro" id="IPR023753">
    <property type="entry name" value="FAD/NAD-binding_dom"/>
</dbReference>
<feature type="domain" description="Pyridine nucleotide-disulphide oxidoreductase dimerisation" evidence="5">
    <location>
        <begin position="339"/>
        <end position="446"/>
    </location>
</feature>
<evidence type="ECO:0000256" key="3">
    <source>
        <dbReference type="ARBA" id="ARBA00022827"/>
    </source>
</evidence>
<dbReference type="PANTHER" id="PTHR22912">
    <property type="entry name" value="DISULFIDE OXIDOREDUCTASE"/>
    <property type="match status" value="1"/>
</dbReference>
<dbReference type="PRINTS" id="PR00368">
    <property type="entry name" value="FADPNR"/>
</dbReference>
<keyword evidence="4" id="KW-0520">NAD</keyword>
<name>A0A7K4FPA7_9ARCH</name>
<gene>
    <name evidence="7" type="ORF">HLB00_08470</name>
</gene>
<dbReference type="EMBL" id="JABGBP010000317">
    <property type="protein sequence ID" value="NOL60856.1"/>
    <property type="molecule type" value="Genomic_DNA"/>
</dbReference>
<evidence type="ECO:0000259" key="6">
    <source>
        <dbReference type="Pfam" id="PF07992"/>
    </source>
</evidence>